<geneLocation type="plasmid" evidence="3">
    <name>pFP4</name>
</geneLocation>
<accession>I1VH41</accession>
<organism evidence="3">
    <name type="scientific">Streptomyces sp. FR1</name>
    <dbReference type="NCBI Taxonomy" id="349971"/>
    <lineage>
        <taxon>Bacteria</taxon>
        <taxon>Bacillati</taxon>
        <taxon>Actinomycetota</taxon>
        <taxon>Actinomycetes</taxon>
        <taxon>Kitasatosporales</taxon>
        <taxon>Streptomycetaceae</taxon>
        <taxon>Streptomyces</taxon>
    </lineage>
</organism>
<dbReference type="InterPro" id="IPR034768">
    <property type="entry name" value="4FE4S_WBL"/>
</dbReference>
<proteinExistence type="predicted"/>
<sequence>MPASVEQWTAALEQTYWTTGRRTDPLTASRTATRTEAPAPVSTSILDKASEGHDVIARAARLNREGTPLAIREAAAIRDAFVMETEELTGHTETVRTRSCPACGCFTLLPVKGKAQCINRHCAPRPGLRRRWSYRDLAQAKPGTPRGAQRSTGYPADLRSMSFIADFLAQSGHQVPQPTLTRWAKLHNLPSHKVDGERAHLYSLSDVATVHAAQLAAREGQLCGDGARPACSGLADLFYNTDEQAGAMDQSLARRRIEVAKDLCSECPFIDPCRAAALKPNSKHGQHGVAGGLTARERRDIKDRTGRNAR</sequence>
<feature type="region of interest" description="Disordered" evidence="1">
    <location>
        <begin position="19"/>
        <end position="40"/>
    </location>
</feature>
<keyword evidence="3" id="KW-0614">Plasmid</keyword>
<dbReference type="PROSITE" id="PS51674">
    <property type="entry name" value="4FE4S_WBL"/>
    <property type="match status" value="1"/>
</dbReference>
<dbReference type="EMBL" id="JQ606827">
    <property type="protein sequence ID" value="AFI44039.1"/>
    <property type="molecule type" value="Genomic_DNA"/>
</dbReference>
<evidence type="ECO:0000259" key="2">
    <source>
        <dbReference type="PROSITE" id="PS51674"/>
    </source>
</evidence>
<evidence type="ECO:0000313" key="3">
    <source>
        <dbReference type="EMBL" id="AFI44039.1"/>
    </source>
</evidence>
<feature type="compositionally biased region" description="Polar residues" evidence="1">
    <location>
        <begin position="19"/>
        <end position="34"/>
    </location>
</feature>
<feature type="domain" description="4Fe-4S Wbl-type" evidence="2">
    <location>
        <begin position="230"/>
        <end position="300"/>
    </location>
</feature>
<dbReference type="RefSeq" id="WP_014696936.1">
    <property type="nucleotide sequence ID" value="NC_017833.1"/>
</dbReference>
<dbReference type="AlphaFoldDB" id="I1VH41"/>
<feature type="compositionally biased region" description="Basic and acidic residues" evidence="1">
    <location>
        <begin position="295"/>
        <end position="310"/>
    </location>
</feature>
<gene>
    <name evidence="3" type="ORF">pFP4.40</name>
</gene>
<reference evidence="3" key="1">
    <citation type="journal article" date="2012" name="Plasmid">
        <title>Characterization of Streptomyces plasmid-phage pFP4 and its evolutionary implications.</title>
        <authorList>
            <person name="Chen Z."/>
            <person name="Zhong L."/>
            <person name="Shen M."/>
            <person name="Fang P."/>
            <person name="Qin Z."/>
        </authorList>
    </citation>
    <scope>NUCLEOTIDE SEQUENCE</scope>
    <source>
        <strain evidence="3">FR1</strain>
        <plasmid evidence="3">pFP4</plasmid>
    </source>
</reference>
<dbReference type="Pfam" id="PF02467">
    <property type="entry name" value="Whib"/>
    <property type="match status" value="1"/>
</dbReference>
<evidence type="ECO:0000256" key="1">
    <source>
        <dbReference type="SAM" id="MobiDB-lite"/>
    </source>
</evidence>
<protein>
    <submittedName>
        <fullName evidence="3">Malonate decarboxylase gamma subunit</fullName>
    </submittedName>
</protein>
<feature type="region of interest" description="Disordered" evidence="1">
    <location>
        <begin position="280"/>
        <end position="310"/>
    </location>
</feature>
<name>I1VH41_9ACTN</name>